<proteinExistence type="predicted"/>
<dbReference type="EMBL" id="JAAIUW010000003">
    <property type="protein sequence ID" value="KAF7839449.1"/>
    <property type="molecule type" value="Genomic_DNA"/>
</dbReference>
<comment type="caution">
    <text evidence="1">The sequence shown here is derived from an EMBL/GenBank/DDBJ whole genome shotgun (WGS) entry which is preliminary data.</text>
</comment>
<keyword evidence="2" id="KW-1185">Reference proteome</keyword>
<name>A0A834X898_9FABA</name>
<organism evidence="1 2">
    <name type="scientific">Senna tora</name>
    <dbReference type="NCBI Taxonomy" id="362788"/>
    <lineage>
        <taxon>Eukaryota</taxon>
        <taxon>Viridiplantae</taxon>
        <taxon>Streptophyta</taxon>
        <taxon>Embryophyta</taxon>
        <taxon>Tracheophyta</taxon>
        <taxon>Spermatophyta</taxon>
        <taxon>Magnoliopsida</taxon>
        <taxon>eudicotyledons</taxon>
        <taxon>Gunneridae</taxon>
        <taxon>Pentapetalae</taxon>
        <taxon>rosids</taxon>
        <taxon>fabids</taxon>
        <taxon>Fabales</taxon>
        <taxon>Fabaceae</taxon>
        <taxon>Caesalpinioideae</taxon>
        <taxon>Cassia clade</taxon>
        <taxon>Senna</taxon>
    </lineage>
</organism>
<dbReference type="AlphaFoldDB" id="A0A834X898"/>
<accession>A0A834X898</accession>
<reference evidence="1" key="1">
    <citation type="submission" date="2020-09" db="EMBL/GenBank/DDBJ databases">
        <title>Genome-Enabled Discovery of Anthraquinone Biosynthesis in Senna tora.</title>
        <authorList>
            <person name="Kang S.-H."/>
            <person name="Pandey R.P."/>
            <person name="Lee C.-M."/>
            <person name="Sim J.-S."/>
            <person name="Jeong J.-T."/>
            <person name="Choi B.-S."/>
            <person name="Jung M."/>
            <person name="Ginzburg D."/>
            <person name="Zhao K."/>
            <person name="Won S.Y."/>
            <person name="Oh T.-J."/>
            <person name="Yu Y."/>
            <person name="Kim N.-H."/>
            <person name="Lee O.R."/>
            <person name="Lee T.-H."/>
            <person name="Bashyal P."/>
            <person name="Kim T.-S."/>
            <person name="Lee W.-H."/>
            <person name="Kawkins C."/>
            <person name="Kim C.-K."/>
            <person name="Kim J.S."/>
            <person name="Ahn B.O."/>
            <person name="Rhee S.Y."/>
            <person name="Sohng J.K."/>
        </authorList>
    </citation>
    <scope>NUCLEOTIDE SEQUENCE</scope>
    <source>
        <tissue evidence="1">Leaf</tissue>
    </source>
</reference>
<sequence>MVYARRDKAQVLAAAIIALFPFRGEVHALAALT</sequence>
<dbReference type="Proteomes" id="UP000634136">
    <property type="component" value="Unassembled WGS sequence"/>
</dbReference>
<evidence type="ECO:0000313" key="2">
    <source>
        <dbReference type="Proteomes" id="UP000634136"/>
    </source>
</evidence>
<evidence type="ECO:0000313" key="1">
    <source>
        <dbReference type="EMBL" id="KAF7839449.1"/>
    </source>
</evidence>
<gene>
    <name evidence="1" type="ORF">G2W53_007931</name>
</gene>
<protein>
    <submittedName>
        <fullName evidence="1">Uncharacterized protein</fullName>
    </submittedName>
</protein>